<reference evidence="1" key="1">
    <citation type="journal article" date="2022" name="Int. J. Syst. Evol. Microbiol.">
        <title>Pseudomonas aegrilactucae sp. nov. and Pseudomonas morbosilactucae sp. nov., pathogens causing bacterial rot of lettuce in Japan.</title>
        <authorList>
            <person name="Sawada H."/>
            <person name="Fujikawa T."/>
            <person name="Satou M."/>
        </authorList>
    </citation>
    <scope>NUCLEOTIDE SEQUENCE</scope>
    <source>
        <strain evidence="1">MAFF 301350</strain>
    </source>
</reference>
<keyword evidence="2" id="KW-1185">Reference proteome</keyword>
<evidence type="ECO:0000313" key="2">
    <source>
        <dbReference type="Proteomes" id="UP001106592"/>
    </source>
</evidence>
<dbReference type="AlphaFoldDB" id="A0A9Q3ADD2"/>
<protein>
    <submittedName>
        <fullName evidence="1">Lysis protein</fullName>
    </submittedName>
</protein>
<dbReference type="EMBL" id="JAHTBI010000035">
    <property type="protein sequence ID" value="MBV6287344.1"/>
    <property type="molecule type" value="Genomic_DNA"/>
</dbReference>
<dbReference type="Pfam" id="PF03245">
    <property type="entry name" value="Phage_lysis"/>
    <property type="match status" value="1"/>
</dbReference>
<evidence type="ECO:0000313" key="1">
    <source>
        <dbReference type="EMBL" id="MBV6287344.1"/>
    </source>
</evidence>
<reference evidence="1" key="2">
    <citation type="journal article" date="2023" name="Plant Pathol.">
        <title>Dismantling and reorganizing Pseudomonas marginalis sensu#lato.</title>
        <authorList>
            <person name="Sawada H."/>
            <person name="Fujikawa T."/>
            <person name="Satou M."/>
        </authorList>
    </citation>
    <scope>NUCLEOTIDE SEQUENCE</scope>
    <source>
        <strain evidence="1">MAFF 301350</strain>
    </source>
</reference>
<dbReference type="RefSeq" id="WP_217975391.1">
    <property type="nucleotide sequence ID" value="NZ_JAHTBI010000035.1"/>
</dbReference>
<dbReference type="GO" id="GO:0044659">
    <property type="term" value="P:viral release from host cell by cytolysis"/>
    <property type="evidence" value="ECO:0007669"/>
    <property type="project" value="InterPro"/>
</dbReference>
<organism evidence="1 2">
    <name type="scientific">Pseudomonas aegrilactucae</name>
    <dbReference type="NCBI Taxonomy" id="2854028"/>
    <lineage>
        <taxon>Bacteria</taxon>
        <taxon>Pseudomonadati</taxon>
        <taxon>Pseudomonadota</taxon>
        <taxon>Gammaproteobacteria</taxon>
        <taxon>Pseudomonadales</taxon>
        <taxon>Pseudomonadaceae</taxon>
        <taxon>Pseudomonas</taxon>
    </lineage>
</organism>
<dbReference type="Proteomes" id="UP001106592">
    <property type="component" value="Unassembled WGS sequence"/>
</dbReference>
<name>A0A9Q3ADD2_9PSED</name>
<gene>
    <name evidence="1" type="ORF">KUO17_09940</name>
</gene>
<proteinExistence type="predicted"/>
<sequence>MKALHIRVTALALLVGVVLGAWAAWQWQGNAYARRLAEQGAAHRLDREVAAVAALEQLDLQQTHRRELEDRLKVNDQTHYKELNDAQQAQARLRDRLAAADLRLSVLLDASTGCDSGMRAATGAGSVVHGVTRAKLDPAHARRIISITDAGDQGLIALRACQAYVREIAQ</sequence>
<comment type="caution">
    <text evidence="1">The sequence shown here is derived from an EMBL/GenBank/DDBJ whole genome shotgun (WGS) entry which is preliminary data.</text>
</comment>
<accession>A0A9Q3ADD2</accession>
<dbReference type="InterPro" id="IPR004929">
    <property type="entry name" value="I-spanin"/>
</dbReference>